<dbReference type="EMBL" id="JBHULU010000037">
    <property type="protein sequence ID" value="MFD2516118.1"/>
    <property type="molecule type" value="Genomic_DNA"/>
</dbReference>
<accession>A0ABW5IRN9</accession>
<proteinExistence type="predicted"/>
<protein>
    <recommendedName>
        <fullName evidence="1">Type I restriction enzyme R protein C-terminal domain-containing protein</fullName>
    </recommendedName>
</protein>
<reference evidence="3" key="1">
    <citation type="journal article" date="2019" name="Int. J. Syst. Evol. Microbiol.">
        <title>The Global Catalogue of Microorganisms (GCM) 10K type strain sequencing project: providing services to taxonomists for standard genome sequencing and annotation.</title>
        <authorList>
            <consortium name="The Broad Institute Genomics Platform"/>
            <consortium name="The Broad Institute Genome Sequencing Center for Infectious Disease"/>
            <person name="Wu L."/>
            <person name="Ma J."/>
        </authorList>
    </citation>
    <scope>NUCLEOTIDE SEQUENCE [LARGE SCALE GENOMIC DNA]</scope>
    <source>
        <strain evidence="3">KCTC 42498</strain>
    </source>
</reference>
<feature type="domain" description="Type I restriction enzyme R protein C-terminal" evidence="1">
    <location>
        <begin position="2"/>
        <end position="242"/>
    </location>
</feature>
<dbReference type="RefSeq" id="WP_377512411.1">
    <property type="nucleotide sequence ID" value="NZ_JBHULU010000037.1"/>
</dbReference>
<sequence>MAFAELLKIAPTVGSVDSLPSEEEELEFVKAFRELMRLKNVLTTFADFSFANLAMSEQSFEDYKSKYLDLYDKVKTDTAKEKESILDDVDFELELIHRDEINVAYILKLLARFNTASPEDQERQKKAILDTLTGEATLRSKRELIRKFIEENLPHIEDIDDITEAFENFWAKEQMAAFEKMSKEEQLDPVKLQAVMGNYLFTERTPLRDEVLDMLPAKPKLLERKPIAERITAKMLSFVETFISGMGARL</sequence>
<evidence type="ECO:0000313" key="3">
    <source>
        <dbReference type="Proteomes" id="UP001597544"/>
    </source>
</evidence>
<dbReference type="Gene3D" id="1.20.58.910">
    <property type="match status" value="1"/>
</dbReference>
<comment type="caution">
    <text evidence="2">The sequence shown here is derived from an EMBL/GenBank/DDBJ whole genome shotgun (WGS) entry which is preliminary data.</text>
</comment>
<name>A0ABW5IRN9_9BACT</name>
<dbReference type="InterPro" id="IPR022625">
    <property type="entry name" value="TypeI_RM_Rsu_C"/>
</dbReference>
<evidence type="ECO:0000313" key="2">
    <source>
        <dbReference type="EMBL" id="MFD2516118.1"/>
    </source>
</evidence>
<dbReference type="Pfam" id="PF12008">
    <property type="entry name" value="EcoR124_C"/>
    <property type="match status" value="1"/>
</dbReference>
<organism evidence="2 3">
    <name type="scientific">Pontibacter locisalis</name>
    <dbReference type="NCBI Taxonomy" id="1719035"/>
    <lineage>
        <taxon>Bacteria</taxon>
        <taxon>Pseudomonadati</taxon>
        <taxon>Bacteroidota</taxon>
        <taxon>Cytophagia</taxon>
        <taxon>Cytophagales</taxon>
        <taxon>Hymenobacteraceae</taxon>
        <taxon>Pontibacter</taxon>
    </lineage>
</organism>
<dbReference type="Proteomes" id="UP001597544">
    <property type="component" value="Unassembled WGS sequence"/>
</dbReference>
<gene>
    <name evidence="2" type="ORF">ACFSRY_19765</name>
</gene>
<keyword evidence="3" id="KW-1185">Reference proteome</keyword>
<evidence type="ECO:0000259" key="1">
    <source>
        <dbReference type="Pfam" id="PF12008"/>
    </source>
</evidence>